<dbReference type="PANTHER" id="PTHR43046:SF12">
    <property type="entry name" value="GDP-MANNOSE MANNOSYL HYDROLASE"/>
    <property type="match status" value="1"/>
</dbReference>
<evidence type="ECO:0000256" key="3">
    <source>
        <dbReference type="ARBA" id="ARBA00022842"/>
    </source>
</evidence>
<dbReference type="OrthoDB" id="4172702at2"/>
<evidence type="ECO:0000313" key="7">
    <source>
        <dbReference type="Proteomes" id="UP000262477"/>
    </source>
</evidence>
<evidence type="ECO:0000259" key="5">
    <source>
        <dbReference type="PROSITE" id="PS51462"/>
    </source>
</evidence>
<dbReference type="InterPro" id="IPR000086">
    <property type="entry name" value="NUDIX_hydrolase_dom"/>
</dbReference>
<proteinExistence type="predicted"/>
<evidence type="ECO:0000256" key="2">
    <source>
        <dbReference type="ARBA" id="ARBA00022801"/>
    </source>
</evidence>
<dbReference type="Gene3D" id="3.90.79.10">
    <property type="entry name" value="Nucleoside Triphosphate Pyrophosphohydrolase"/>
    <property type="match status" value="1"/>
</dbReference>
<dbReference type="InterPro" id="IPR015797">
    <property type="entry name" value="NUDIX_hydrolase-like_dom_sf"/>
</dbReference>
<reference evidence="6 7" key="1">
    <citation type="submission" date="2018-08" db="EMBL/GenBank/DDBJ databases">
        <title>Streptomyces NEAU-D10 sp. nov., a novel Actinomycete isolated from soil.</title>
        <authorList>
            <person name="Jin L."/>
        </authorList>
    </citation>
    <scope>NUCLEOTIDE SEQUENCE [LARGE SCALE GENOMIC DNA]</scope>
    <source>
        <strain evidence="6 7">NEAU-D10</strain>
    </source>
</reference>
<dbReference type="PANTHER" id="PTHR43046">
    <property type="entry name" value="GDP-MANNOSE MANNOSYL HYDROLASE"/>
    <property type="match status" value="1"/>
</dbReference>
<dbReference type="InterPro" id="IPR020084">
    <property type="entry name" value="NUDIX_hydrolase_CS"/>
</dbReference>
<gene>
    <name evidence="6" type="ORF">DY245_42580</name>
</gene>
<comment type="caution">
    <text evidence="6">The sequence shown here is derived from an EMBL/GenBank/DDBJ whole genome shotgun (WGS) entry which is preliminary data.</text>
</comment>
<accession>A0A371PPY2</accession>
<dbReference type="PROSITE" id="PS51462">
    <property type="entry name" value="NUDIX"/>
    <property type="match status" value="1"/>
</dbReference>
<dbReference type="Pfam" id="PF00293">
    <property type="entry name" value="NUDIX"/>
    <property type="match status" value="1"/>
</dbReference>
<evidence type="ECO:0000256" key="1">
    <source>
        <dbReference type="ARBA" id="ARBA00001946"/>
    </source>
</evidence>
<feature type="region of interest" description="Disordered" evidence="4">
    <location>
        <begin position="158"/>
        <end position="183"/>
    </location>
</feature>
<dbReference type="AlphaFoldDB" id="A0A371PPY2"/>
<evidence type="ECO:0000256" key="4">
    <source>
        <dbReference type="SAM" id="MobiDB-lite"/>
    </source>
</evidence>
<dbReference type="GO" id="GO:0016787">
    <property type="term" value="F:hydrolase activity"/>
    <property type="evidence" value="ECO:0007669"/>
    <property type="project" value="UniProtKB-KW"/>
</dbReference>
<sequence>MHTNAEFIDPPGRRIGALALIRNAAGAVLLVEKRYRKEAGSERPWGLVGGCARRDEDLLDAFRREVHEETGQDVEPGDVLTIHRMPANGESEEGYNFVCDGGVMDENAELQLPVRELSAYRFVPVSEVADYAEPYTVARIRAALEALEGGRDALPRGASGIGPKFSPLRQCAKAGPASPTQEG</sequence>
<feature type="domain" description="Nudix hydrolase" evidence="5">
    <location>
        <begin position="12"/>
        <end position="148"/>
    </location>
</feature>
<dbReference type="SUPFAM" id="SSF55811">
    <property type="entry name" value="Nudix"/>
    <property type="match status" value="1"/>
</dbReference>
<evidence type="ECO:0000313" key="6">
    <source>
        <dbReference type="EMBL" id="REK84577.1"/>
    </source>
</evidence>
<name>A0A371PPY2_STRIH</name>
<organism evidence="6 7">
    <name type="scientific">Streptomyces inhibens</name>
    <dbReference type="NCBI Taxonomy" id="2293571"/>
    <lineage>
        <taxon>Bacteria</taxon>
        <taxon>Bacillati</taxon>
        <taxon>Actinomycetota</taxon>
        <taxon>Actinomycetes</taxon>
        <taxon>Kitasatosporales</taxon>
        <taxon>Streptomycetaceae</taxon>
        <taxon>Streptomyces</taxon>
    </lineage>
</organism>
<comment type="cofactor">
    <cofactor evidence="1">
        <name>Mg(2+)</name>
        <dbReference type="ChEBI" id="CHEBI:18420"/>
    </cofactor>
</comment>
<protein>
    <submittedName>
        <fullName evidence="6">NUDIX hydrolase</fullName>
    </submittedName>
</protein>
<dbReference type="EMBL" id="QUAC01000481">
    <property type="protein sequence ID" value="REK84577.1"/>
    <property type="molecule type" value="Genomic_DNA"/>
</dbReference>
<dbReference type="Proteomes" id="UP000262477">
    <property type="component" value="Unassembled WGS sequence"/>
</dbReference>
<keyword evidence="7" id="KW-1185">Reference proteome</keyword>
<keyword evidence="2 6" id="KW-0378">Hydrolase</keyword>
<dbReference type="RefSeq" id="WP_128512462.1">
    <property type="nucleotide sequence ID" value="NZ_QUAC01000481.1"/>
</dbReference>
<dbReference type="PROSITE" id="PS00893">
    <property type="entry name" value="NUDIX_BOX"/>
    <property type="match status" value="1"/>
</dbReference>
<keyword evidence="3" id="KW-0460">Magnesium</keyword>